<dbReference type="KEGG" id="tpal:117650819"/>
<evidence type="ECO:0000256" key="3">
    <source>
        <dbReference type="ARBA" id="ARBA00022481"/>
    </source>
</evidence>
<proteinExistence type="predicted"/>
<comment type="subcellular location">
    <subcellularLocation>
        <location evidence="1">Cell membrane</location>
        <topology evidence="1">Lipid-anchor</topology>
    </subcellularLocation>
</comment>
<evidence type="ECO:0000256" key="4">
    <source>
        <dbReference type="ARBA" id="ARBA00023134"/>
    </source>
</evidence>
<dbReference type="Pfam" id="PF00071">
    <property type="entry name" value="Ras"/>
    <property type="match status" value="1"/>
</dbReference>
<gene>
    <name evidence="9" type="primary">LOC117650819</name>
</gene>
<evidence type="ECO:0000313" key="8">
    <source>
        <dbReference type="Proteomes" id="UP000515158"/>
    </source>
</evidence>
<sequence>MPVKESTRSSRRVARRMAKPNPGASTSRMTSQDPAAGPSKMASEDPAAGSSKMGDQDRGAGPRKMSSQDPDAGPRKMSSQDHAAGSSKMGDQDPDAGPRKMSSQDPDAGPRKMSSQDHAAGSSKMGDQDSGADSTQVDEQAPGAGPSMMGDEGPGAGPSKMGDQDSDAVPRLASLDSAAGKSRLYAARMGRSARTLSFNLESIDLDPAATNQKDFLAPRPPTPAPSSGNSFVSWFSRIGLLLSALNCCAPRGEATSNAGTPPTPVGAEILGSAASGNSGASNISAGSSSSSSSVCERAPPKNCFRLLLQGSPCTGKSTMARRFLNHDLPMFYSPTIEQYYSMVFRVEKERFELDIVDKSGYNPFPEAHRLSNITGA</sequence>
<evidence type="ECO:0000256" key="1">
    <source>
        <dbReference type="ARBA" id="ARBA00004193"/>
    </source>
</evidence>
<dbReference type="Gene3D" id="3.40.50.300">
    <property type="entry name" value="P-loop containing nucleotide triphosphate hydrolases"/>
    <property type="match status" value="1"/>
</dbReference>
<keyword evidence="2" id="KW-1003">Cell membrane</keyword>
<feature type="compositionally biased region" description="Basic residues" evidence="7">
    <location>
        <begin position="9"/>
        <end position="18"/>
    </location>
</feature>
<protein>
    <submittedName>
        <fullName evidence="9">Uncharacterized protein LOC117650819</fullName>
    </submittedName>
</protein>
<keyword evidence="4" id="KW-0342">GTP-binding</keyword>
<dbReference type="PANTHER" id="PTHR46149:SF3">
    <property type="entry name" value="MIP08469P"/>
    <property type="match status" value="1"/>
</dbReference>
<keyword evidence="5" id="KW-0472">Membrane</keyword>
<dbReference type="SUPFAM" id="SSF52540">
    <property type="entry name" value="P-loop containing nucleoside triphosphate hydrolases"/>
    <property type="match status" value="1"/>
</dbReference>
<evidence type="ECO:0000256" key="2">
    <source>
        <dbReference type="ARBA" id="ARBA00022475"/>
    </source>
</evidence>
<feature type="compositionally biased region" description="Polar residues" evidence="7">
    <location>
        <begin position="23"/>
        <end position="33"/>
    </location>
</feature>
<accession>A0A6P8ZZ05</accession>
<dbReference type="RefSeq" id="XP_034250314.1">
    <property type="nucleotide sequence ID" value="XM_034394423.1"/>
</dbReference>
<name>A0A6P8ZZ05_THRPL</name>
<dbReference type="InterPro" id="IPR052236">
    <property type="entry name" value="Small_GTPase_RasD"/>
</dbReference>
<keyword evidence="6" id="KW-0449">Lipoprotein</keyword>
<keyword evidence="4" id="KW-0547">Nucleotide-binding</keyword>
<dbReference type="GO" id="GO:0003924">
    <property type="term" value="F:GTPase activity"/>
    <property type="evidence" value="ECO:0007669"/>
    <property type="project" value="InterPro"/>
</dbReference>
<reference evidence="9" key="1">
    <citation type="submission" date="2025-08" db="UniProtKB">
        <authorList>
            <consortium name="RefSeq"/>
        </authorList>
    </citation>
    <scope>IDENTIFICATION</scope>
    <source>
        <tissue evidence="9">Total insect</tissue>
    </source>
</reference>
<evidence type="ECO:0000256" key="7">
    <source>
        <dbReference type="SAM" id="MobiDB-lite"/>
    </source>
</evidence>
<dbReference type="InterPro" id="IPR001806">
    <property type="entry name" value="Small_GTPase"/>
</dbReference>
<organism evidence="9">
    <name type="scientific">Thrips palmi</name>
    <name type="common">Melon thrips</name>
    <dbReference type="NCBI Taxonomy" id="161013"/>
    <lineage>
        <taxon>Eukaryota</taxon>
        <taxon>Metazoa</taxon>
        <taxon>Ecdysozoa</taxon>
        <taxon>Arthropoda</taxon>
        <taxon>Hexapoda</taxon>
        <taxon>Insecta</taxon>
        <taxon>Pterygota</taxon>
        <taxon>Neoptera</taxon>
        <taxon>Paraneoptera</taxon>
        <taxon>Thysanoptera</taxon>
        <taxon>Terebrantia</taxon>
        <taxon>Thripoidea</taxon>
        <taxon>Thripidae</taxon>
        <taxon>Thrips</taxon>
    </lineage>
</organism>
<dbReference type="PANTHER" id="PTHR46149">
    <property type="entry name" value="MIP08469P"/>
    <property type="match status" value="1"/>
</dbReference>
<evidence type="ECO:0000313" key="9">
    <source>
        <dbReference type="RefSeq" id="XP_034250314.1"/>
    </source>
</evidence>
<dbReference type="GeneID" id="117650819"/>
<evidence type="ECO:0000256" key="6">
    <source>
        <dbReference type="ARBA" id="ARBA00023288"/>
    </source>
</evidence>
<dbReference type="Proteomes" id="UP000515158">
    <property type="component" value="Unplaced"/>
</dbReference>
<keyword evidence="8" id="KW-1185">Reference proteome</keyword>
<feature type="region of interest" description="Disordered" evidence="7">
    <location>
        <begin position="1"/>
        <end position="167"/>
    </location>
</feature>
<dbReference type="InParanoid" id="A0A6P8ZZ05"/>
<dbReference type="OrthoDB" id="265044at2759"/>
<dbReference type="GO" id="GO:0031681">
    <property type="term" value="F:G-protein beta-subunit binding"/>
    <property type="evidence" value="ECO:0007669"/>
    <property type="project" value="TreeGrafter"/>
</dbReference>
<dbReference type="InterPro" id="IPR027417">
    <property type="entry name" value="P-loop_NTPase"/>
</dbReference>
<dbReference type="GO" id="GO:0005525">
    <property type="term" value="F:GTP binding"/>
    <property type="evidence" value="ECO:0007669"/>
    <property type="project" value="UniProtKB-KW"/>
</dbReference>
<evidence type="ECO:0000256" key="5">
    <source>
        <dbReference type="ARBA" id="ARBA00023136"/>
    </source>
</evidence>
<dbReference type="AlphaFoldDB" id="A0A6P8ZZ05"/>
<dbReference type="GO" id="GO:0005886">
    <property type="term" value="C:plasma membrane"/>
    <property type="evidence" value="ECO:0007669"/>
    <property type="project" value="UniProtKB-SubCell"/>
</dbReference>
<dbReference type="GO" id="GO:0007165">
    <property type="term" value="P:signal transduction"/>
    <property type="evidence" value="ECO:0007669"/>
    <property type="project" value="TreeGrafter"/>
</dbReference>
<keyword evidence="3" id="KW-0488">Methylation</keyword>